<keyword evidence="11" id="KW-1185">Reference proteome</keyword>
<dbReference type="PROSITE" id="PS51371">
    <property type="entry name" value="CBS"/>
    <property type="match status" value="1"/>
</dbReference>
<dbReference type="AlphaFoldDB" id="A0A8C9A2C7"/>
<dbReference type="PANTHER" id="PTHR13780">
    <property type="entry name" value="AMP-ACTIVATED PROTEIN KINASE, GAMMA REGULATORY SUBUNIT"/>
    <property type="match status" value="1"/>
</dbReference>
<keyword evidence="5 8" id="KW-0129">CBS domain</keyword>
<evidence type="ECO:0000256" key="6">
    <source>
        <dbReference type="ARBA" id="ARBA00023160"/>
    </source>
</evidence>
<dbReference type="SMART" id="SM00116">
    <property type="entry name" value="CBS"/>
    <property type="match status" value="1"/>
</dbReference>
<dbReference type="InterPro" id="IPR046342">
    <property type="entry name" value="CBS_dom_sf"/>
</dbReference>
<name>A0A8C9A2C7_PROSS</name>
<organism evidence="10 11">
    <name type="scientific">Prolemur simus</name>
    <name type="common">Greater bamboo lemur</name>
    <name type="synonym">Hapalemur simus</name>
    <dbReference type="NCBI Taxonomy" id="1328070"/>
    <lineage>
        <taxon>Eukaryota</taxon>
        <taxon>Metazoa</taxon>
        <taxon>Chordata</taxon>
        <taxon>Craniata</taxon>
        <taxon>Vertebrata</taxon>
        <taxon>Euteleostomi</taxon>
        <taxon>Mammalia</taxon>
        <taxon>Eutheria</taxon>
        <taxon>Euarchontoglires</taxon>
        <taxon>Primates</taxon>
        <taxon>Strepsirrhini</taxon>
        <taxon>Lemuriformes</taxon>
        <taxon>Lemuridae</taxon>
        <taxon>Prolemur</taxon>
    </lineage>
</organism>
<dbReference type="GO" id="GO:0005829">
    <property type="term" value="C:cytosol"/>
    <property type="evidence" value="ECO:0007669"/>
    <property type="project" value="UniProtKB-ARBA"/>
</dbReference>
<evidence type="ECO:0000256" key="5">
    <source>
        <dbReference type="ARBA" id="ARBA00023122"/>
    </source>
</evidence>
<dbReference type="GO" id="GO:0005634">
    <property type="term" value="C:nucleus"/>
    <property type="evidence" value="ECO:0007669"/>
    <property type="project" value="TreeGrafter"/>
</dbReference>
<dbReference type="GeneTree" id="ENSGT00950000183019"/>
<reference evidence="10" key="1">
    <citation type="submission" date="2025-08" db="UniProtKB">
        <authorList>
            <consortium name="Ensembl"/>
        </authorList>
    </citation>
    <scope>IDENTIFICATION</scope>
</reference>
<keyword evidence="3" id="KW-0677">Repeat</keyword>
<protein>
    <recommendedName>
        <fullName evidence="9">CBS domain-containing protein</fullName>
    </recommendedName>
</protein>
<evidence type="ECO:0000256" key="2">
    <source>
        <dbReference type="ARBA" id="ARBA00022516"/>
    </source>
</evidence>
<dbReference type="InterPro" id="IPR050511">
    <property type="entry name" value="AMPK_gamma/SDS23_families"/>
</dbReference>
<comment type="similarity">
    <text evidence="1">Belongs to the 5'-AMP-activated protein kinase gamma subunit family.</text>
</comment>
<keyword evidence="4" id="KW-0276">Fatty acid metabolism</keyword>
<evidence type="ECO:0000313" key="10">
    <source>
        <dbReference type="Ensembl" id="ENSPSMP00000023904.1"/>
    </source>
</evidence>
<evidence type="ECO:0000256" key="1">
    <source>
        <dbReference type="ARBA" id="ARBA00006750"/>
    </source>
</evidence>
<keyword evidence="2" id="KW-0444">Lipid biosynthesis</keyword>
<evidence type="ECO:0000313" key="11">
    <source>
        <dbReference type="Proteomes" id="UP000694414"/>
    </source>
</evidence>
<dbReference type="PANTHER" id="PTHR13780:SF122">
    <property type="entry name" value="5'-AMP-ACTIVATED PROTEIN KINASE SUBUNIT GAMMA-2"/>
    <property type="match status" value="1"/>
</dbReference>
<dbReference type="GO" id="GO:0019901">
    <property type="term" value="F:protein kinase binding"/>
    <property type="evidence" value="ECO:0007669"/>
    <property type="project" value="TreeGrafter"/>
</dbReference>
<accession>A0A8C9A2C7</accession>
<dbReference type="InterPro" id="IPR000644">
    <property type="entry name" value="CBS_dom"/>
</dbReference>
<evidence type="ECO:0000256" key="3">
    <source>
        <dbReference type="ARBA" id="ARBA00022737"/>
    </source>
</evidence>
<dbReference type="GO" id="GO:0019887">
    <property type="term" value="F:protein kinase regulator activity"/>
    <property type="evidence" value="ECO:0007669"/>
    <property type="project" value="TreeGrafter"/>
</dbReference>
<sequence>MLTITDFTNILHRCYKSPMVQIYELEEHKIETWGELYLQETFKPLVAISPDASLFDAVYSSVKHKIHRLPVIDPISGNALYILTHQRTLKFLLLFTSDRLILLQFLFLCEEIDAQED</sequence>
<proteinExistence type="inferred from homology"/>
<dbReference type="GO" id="GO:0031588">
    <property type="term" value="C:nucleotide-activated protein kinase complex"/>
    <property type="evidence" value="ECO:0007669"/>
    <property type="project" value="TreeGrafter"/>
</dbReference>
<keyword evidence="6" id="KW-0275">Fatty acid biosynthesis</keyword>
<evidence type="ECO:0000256" key="4">
    <source>
        <dbReference type="ARBA" id="ARBA00022832"/>
    </source>
</evidence>
<keyword evidence="6" id="KW-0443">Lipid metabolism</keyword>
<reference evidence="10" key="2">
    <citation type="submission" date="2025-09" db="UniProtKB">
        <authorList>
            <consortium name="Ensembl"/>
        </authorList>
    </citation>
    <scope>IDENTIFICATION</scope>
</reference>
<dbReference type="GO" id="GO:0006633">
    <property type="term" value="P:fatty acid biosynthetic process"/>
    <property type="evidence" value="ECO:0007669"/>
    <property type="project" value="UniProtKB-KW"/>
</dbReference>
<dbReference type="Proteomes" id="UP000694414">
    <property type="component" value="Unplaced"/>
</dbReference>
<dbReference type="Ensembl" id="ENSPSMT00000027742.1">
    <property type="protein sequence ID" value="ENSPSMP00000023904.1"/>
    <property type="gene ID" value="ENSPSMG00000016866.1"/>
</dbReference>
<dbReference type="Gene3D" id="3.10.580.10">
    <property type="entry name" value="CBS-domain"/>
    <property type="match status" value="1"/>
</dbReference>
<comment type="subunit">
    <text evidence="7">AMPK is a heterotrimer of an alpha catalytic subunit (PRKAA1 or PRKAA2), a beta (PRKAB1 or PRKAB2) and a gamma non-catalytic subunits (PRKAG1, PRKAG2 or PRKAG3). Interacts with FNIP1 and FNIP2.</text>
</comment>
<dbReference type="GO" id="GO:0016208">
    <property type="term" value="F:AMP binding"/>
    <property type="evidence" value="ECO:0007669"/>
    <property type="project" value="TreeGrafter"/>
</dbReference>
<evidence type="ECO:0000256" key="7">
    <source>
        <dbReference type="ARBA" id="ARBA00025878"/>
    </source>
</evidence>
<feature type="domain" description="CBS" evidence="9">
    <location>
        <begin position="41"/>
        <end position="99"/>
    </location>
</feature>
<evidence type="ECO:0000259" key="9">
    <source>
        <dbReference type="PROSITE" id="PS51371"/>
    </source>
</evidence>
<evidence type="ECO:0000256" key="8">
    <source>
        <dbReference type="PROSITE-ProRule" id="PRU00703"/>
    </source>
</evidence>
<dbReference type="SUPFAM" id="SSF54631">
    <property type="entry name" value="CBS-domain pair"/>
    <property type="match status" value="1"/>
</dbReference>